<proteinExistence type="predicted"/>
<evidence type="ECO:0000313" key="4">
    <source>
        <dbReference type="Proteomes" id="UP000634004"/>
    </source>
</evidence>
<comment type="caution">
    <text evidence="3">The sequence shown here is derived from an EMBL/GenBank/DDBJ whole genome shotgun (WGS) entry which is preliminary data.</text>
</comment>
<dbReference type="EMBL" id="BMZH01000001">
    <property type="protein sequence ID" value="GHA81221.1"/>
    <property type="molecule type" value="Genomic_DNA"/>
</dbReference>
<protein>
    <recommendedName>
        <fullName evidence="2">Cytochrome c oxidase subunit IV bacterial aa3 type domain-containing protein</fullName>
    </recommendedName>
</protein>
<keyword evidence="1" id="KW-1133">Transmembrane helix</keyword>
<keyword evidence="1" id="KW-0812">Transmembrane</keyword>
<dbReference type="Pfam" id="PF07835">
    <property type="entry name" value="COX4_pro_2"/>
    <property type="match status" value="1"/>
</dbReference>
<dbReference type="SUPFAM" id="SSF81469">
    <property type="entry name" value="Bacterial aa3 type cytochrome c oxidase subunit IV"/>
    <property type="match status" value="1"/>
</dbReference>
<dbReference type="AlphaFoldDB" id="A0A8J3CJ37"/>
<feature type="domain" description="Cytochrome c oxidase subunit IV bacterial aa3 type" evidence="2">
    <location>
        <begin position="8"/>
        <end position="40"/>
    </location>
</feature>
<dbReference type="RefSeq" id="WP_189494129.1">
    <property type="nucleotide sequence ID" value="NZ_BMZH01000001.1"/>
</dbReference>
<organism evidence="3 4">
    <name type="scientific">Algimonas arctica</name>
    <dbReference type="NCBI Taxonomy" id="1479486"/>
    <lineage>
        <taxon>Bacteria</taxon>
        <taxon>Pseudomonadati</taxon>
        <taxon>Pseudomonadota</taxon>
        <taxon>Alphaproteobacteria</taxon>
        <taxon>Maricaulales</taxon>
        <taxon>Robiginitomaculaceae</taxon>
        <taxon>Algimonas</taxon>
    </lineage>
</organism>
<evidence type="ECO:0000259" key="2">
    <source>
        <dbReference type="Pfam" id="PF07835"/>
    </source>
</evidence>
<dbReference type="InterPro" id="IPR036596">
    <property type="entry name" value="Cyt-C_aa3_sf"/>
</dbReference>
<keyword evidence="1" id="KW-0472">Membrane</keyword>
<reference evidence="3" key="1">
    <citation type="journal article" date="2014" name="Int. J. Syst. Evol. Microbiol.">
        <title>Complete genome sequence of Corynebacterium casei LMG S-19264T (=DSM 44701T), isolated from a smear-ripened cheese.</title>
        <authorList>
            <consortium name="US DOE Joint Genome Institute (JGI-PGF)"/>
            <person name="Walter F."/>
            <person name="Albersmeier A."/>
            <person name="Kalinowski J."/>
            <person name="Ruckert C."/>
        </authorList>
    </citation>
    <scope>NUCLEOTIDE SEQUENCE</scope>
    <source>
        <strain evidence="3">KCTC 32513</strain>
    </source>
</reference>
<reference evidence="3" key="2">
    <citation type="submission" date="2020-09" db="EMBL/GenBank/DDBJ databases">
        <authorList>
            <person name="Sun Q."/>
            <person name="Kim S."/>
        </authorList>
    </citation>
    <scope>NUCLEOTIDE SEQUENCE</scope>
    <source>
        <strain evidence="3">KCTC 32513</strain>
    </source>
</reference>
<gene>
    <name evidence="3" type="ORF">GCM10009069_00190</name>
</gene>
<dbReference type="Gene3D" id="1.20.5.160">
    <property type="entry name" value="Bacterial aa3 type cytochrome c oxidase subunit IV"/>
    <property type="match status" value="1"/>
</dbReference>
<keyword evidence="4" id="KW-1185">Reference proteome</keyword>
<accession>A0A8J3CJ37</accession>
<evidence type="ECO:0000313" key="3">
    <source>
        <dbReference type="EMBL" id="GHA81221.1"/>
    </source>
</evidence>
<sequence length="97" mass="10473">MADTNYTRGEMEITDHEGTFSGFMGVSKYGAVTIIVLLMFPILTFAANVAWPTSLLISIILGVILGVALKFKAQWFAGLIGFSVFLGVVIGLLLLLF</sequence>
<name>A0A8J3CJ37_9PROT</name>
<feature type="transmembrane region" description="Helical" evidence="1">
    <location>
        <begin position="75"/>
        <end position="96"/>
    </location>
</feature>
<feature type="transmembrane region" description="Helical" evidence="1">
    <location>
        <begin position="20"/>
        <end position="42"/>
    </location>
</feature>
<dbReference type="Proteomes" id="UP000634004">
    <property type="component" value="Unassembled WGS sequence"/>
</dbReference>
<evidence type="ECO:0000256" key="1">
    <source>
        <dbReference type="SAM" id="Phobius"/>
    </source>
</evidence>
<feature type="transmembrane region" description="Helical" evidence="1">
    <location>
        <begin position="49"/>
        <end position="69"/>
    </location>
</feature>
<dbReference type="InterPro" id="IPR012422">
    <property type="entry name" value="Cyt_c_oxidase_su4_bac-aa3"/>
</dbReference>